<dbReference type="Proteomes" id="UP000495940">
    <property type="component" value="Chromosome"/>
</dbReference>
<proteinExistence type="predicted"/>
<keyword evidence="2" id="KW-1185">Reference proteome</keyword>
<dbReference type="KEGG" id="shaw:CEB94_01465"/>
<accession>A0A6G5R795</accession>
<gene>
    <name evidence="1" type="ORF">CEB94_01465</name>
</gene>
<sequence length="87" mass="9207">MHGPSFGGTLRAAVFFAALVAGFRAVLRAGSDCFGFRPADFFGPPRAWSILPCDACIRSTTVAWATGNCRCPHHACAHARIRNEAGG</sequence>
<evidence type="ECO:0000313" key="2">
    <source>
        <dbReference type="Proteomes" id="UP000495940"/>
    </source>
</evidence>
<organism evidence="1 2">
    <name type="scientific">Streptomyces hawaiiensis</name>
    <dbReference type="NCBI Taxonomy" id="67305"/>
    <lineage>
        <taxon>Bacteria</taxon>
        <taxon>Bacillati</taxon>
        <taxon>Actinomycetota</taxon>
        <taxon>Actinomycetes</taxon>
        <taxon>Kitasatosporales</taxon>
        <taxon>Streptomycetaceae</taxon>
        <taxon>Streptomyces</taxon>
    </lineage>
</organism>
<reference evidence="1 2" key="1">
    <citation type="submission" date="2017-06" db="EMBL/GenBank/DDBJ databases">
        <title>Complete Genome Sequence of Streptomyces hawaiiensis NRRL 15010 and insights into acyldepsipeptides biosynthesis.</title>
        <authorList>
            <person name="Mariita R.M."/>
            <person name="Sello J.K."/>
        </authorList>
    </citation>
    <scope>NUCLEOTIDE SEQUENCE [LARGE SCALE GENOMIC DNA]</scope>
    <source>
        <strain evidence="1 2">ATCC 12236</strain>
    </source>
</reference>
<protein>
    <submittedName>
        <fullName evidence="1">Uncharacterized protein</fullName>
    </submittedName>
</protein>
<dbReference type="EMBL" id="CP021978">
    <property type="protein sequence ID" value="QCD53699.1"/>
    <property type="molecule type" value="Genomic_DNA"/>
</dbReference>
<evidence type="ECO:0000313" key="1">
    <source>
        <dbReference type="EMBL" id="QCD53699.1"/>
    </source>
</evidence>
<name>A0A6G5R795_9ACTN</name>
<dbReference type="AlphaFoldDB" id="A0A6G5R795"/>